<evidence type="ECO:0000256" key="1">
    <source>
        <dbReference type="ARBA" id="ARBA00008834"/>
    </source>
</evidence>
<dbReference type="InterPro" id="IPR006626">
    <property type="entry name" value="PbH1"/>
</dbReference>
<dbReference type="InterPro" id="IPR051801">
    <property type="entry name" value="GH28_Enzymes"/>
</dbReference>
<dbReference type="InterPro" id="IPR012334">
    <property type="entry name" value="Pectin_lyas_fold"/>
</dbReference>
<name>A0ABR7UXS7_9FLAO</name>
<evidence type="ECO:0000256" key="4">
    <source>
        <dbReference type="RuleBase" id="RU361169"/>
    </source>
</evidence>
<gene>
    <name evidence="5" type="ORF">HPE56_06235</name>
</gene>
<protein>
    <submittedName>
        <fullName evidence="5">Glycoside hydrolase</fullName>
    </submittedName>
</protein>
<sequence>MTLAKMKGNRHRGYMTLRNLQMVICFLSIHVLLAQSYDITEYGAIGDGIKDNTTIIQKLIDRCSSSGGTVLIPKGVFLTGTLILKDNTHVHLSQGSELRGSTNPKDYPLLNAGISFYGEGWAKQALIFAKDVNNIQISGKGTINGQGETFKITTNKKPERYKNRPYLLWFSNSKNITVKDIELKNSAFWMQHYLGCENVTLDGLRIWNHSNKNNDMMDIDGCKNVTISNIIGDSDDDGITLKSTSPLISEYITITNCIISSHCNGLKMGTESTGGFRNVVISNCIIRPSRSKTKIYGLDEGISGISLEVVDGGIMENISINNVVMEGPEVPLFIRLGNRARKHNPSAAIPGLGKIRNIRISNITATGAGETGSSITGIIGANVENVSLHNIDIMVSKTGESELAADQVPEMENAYPEATMFGKLPAYGFFIRNVKQLQMSNVNIRHTNKDPRPGIRIDNTEVFSLSGLNLQSDINTKKVVDVRQSTNGWIQSNHQYPALHYLVKDKDSKNIELEGDFPFLTSKNKN</sequence>
<keyword evidence="3 4" id="KW-0326">Glycosidase</keyword>
<evidence type="ECO:0000256" key="2">
    <source>
        <dbReference type="ARBA" id="ARBA00022801"/>
    </source>
</evidence>
<dbReference type="InterPro" id="IPR000743">
    <property type="entry name" value="Glyco_hydro_28"/>
</dbReference>
<proteinExistence type="inferred from homology"/>
<organism evidence="5 6">
    <name type="scientific">Maribacter aquimaris</name>
    <dbReference type="NCBI Taxonomy" id="2737171"/>
    <lineage>
        <taxon>Bacteria</taxon>
        <taxon>Pseudomonadati</taxon>
        <taxon>Bacteroidota</taxon>
        <taxon>Flavobacteriia</taxon>
        <taxon>Flavobacteriales</taxon>
        <taxon>Flavobacteriaceae</taxon>
        <taxon>Maribacter</taxon>
    </lineage>
</organism>
<dbReference type="Gene3D" id="2.160.20.10">
    <property type="entry name" value="Single-stranded right-handed beta-helix, Pectin lyase-like"/>
    <property type="match status" value="1"/>
</dbReference>
<keyword evidence="6" id="KW-1185">Reference proteome</keyword>
<accession>A0ABR7UXS7</accession>
<comment type="caution">
    <text evidence="5">The sequence shown here is derived from an EMBL/GenBank/DDBJ whole genome shotgun (WGS) entry which is preliminary data.</text>
</comment>
<evidence type="ECO:0000256" key="3">
    <source>
        <dbReference type="ARBA" id="ARBA00023295"/>
    </source>
</evidence>
<dbReference type="InterPro" id="IPR011050">
    <property type="entry name" value="Pectin_lyase_fold/virulence"/>
</dbReference>
<dbReference type="SUPFAM" id="SSF51126">
    <property type="entry name" value="Pectin lyase-like"/>
    <property type="match status" value="1"/>
</dbReference>
<dbReference type="PANTHER" id="PTHR31339">
    <property type="entry name" value="PECTIN LYASE-RELATED"/>
    <property type="match status" value="1"/>
</dbReference>
<evidence type="ECO:0000313" key="5">
    <source>
        <dbReference type="EMBL" id="MBD0777384.1"/>
    </source>
</evidence>
<evidence type="ECO:0000313" key="6">
    <source>
        <dbReference type="Proteomes" id="UP001166021"/>
    </source>
</evidence>
<dbReference type="EMBL" id="JABTCF010000003">
    <property type="protein sequence ID" value="MBD0777384.1"/>
    <property type="molecule type" value="Genomic_DNA"/>
</dbReference>
<dbReference type="Pfam" id="PF00295">
    <property type="entry name" value="Glyco_hydro_28"/>
    <property type="match status" value="1"/>
</dbReference>
<dbReference type="SMART" id="SM00710">
    <property type="entry name" value="PbH1"/>
    <property type="match status" value="6"/>
</dbReference>
<dbReference type="Proteomes" id="UP001166021">
    <property type="component" value="Unassembled WGS sequence"/>
</dbReference>
<dbReference type="GO" id="GO:0016787">
    <property type="term" value="F:hydrolase activity"/>
    <property type="evidence" value="ECO:0007669"/>
    <property type="project" value="UniProtKB-KW"/>
</dbReference>
<comment type="similarity">
    <text evidence="1 4">Belongs to the glycosyl hydrolase 28 family.</text>
</comment>
<reference evidence="5" key="1">
    <citation type="submission" date="2020-05" db="EMBL/GenBank/DDBJ databases">
        <title>The draft genome sequence of Maribacter sp. ANRC-HE7.</title>
        <authorList>
            <person name="Mu L."/>
        </authorList>
    </citation>
    <scope>NUCLEOTIDE SEQUENCE</scope>
    <source>
        <strain evidence="5">ANRC-HE7</strain>
    </source>
</reference>
<dbReference type="PANTHER" id="PTHR31339:SF9">
    <property type="entry name" value="PLASMIN AND FIBRONECTIN-BINDING PROTEIN A"/>
    <property type="match status" value="1"/>
</dbReference>
<keyword evidence="2 4" id="KW-0378">Hydrolase</keyword>